<dbReference type="NCBIfam" id="NF033735">
    <property type="entry name" value="G3PDH_Arsen"/>
    <property type="match status" value="1"/>
</dbReference>
<dbReference type="InterPro" id="IPR020828">
    <property type="entry name" value="GlycerAld_3-P_DH_NAD(P)-bd"/>
</dbReference>
<evidence type="ECO:0000256" key="4">
    <source>
        <dbReference type="ARBA" id="ARBA00048853"/>
    </source>
</evidence>
<evidence type="ECO:0000256" key="6">
    <source>
        <dbReference type="PIRSR" id="PIRSR000149-2"/>
    </source>
</evidence>
<feature type="binding site" evidence="7">
    <location>
        <position position="324"/>
    </location>
    <ligand>
        <name>NAD(+)</name>
        <dbReference type="ChEBI" id="CHEBI:57540"/>
    </ligand>
</feature>
<keyword evidence="2 10" id="KW-0560">Oxidoreductase</keyword>
<proteinExistence type="inferred from homology"/>
<dbReference type="SMART" id="SM00846">
    <property type="entry name" value="Gp_dh_N"/>
    <property type="match status" value="1"/>
</dbReference>
<evidence type="ECO:0000256" key="10">
    <source>
        <dbReference type="RuleBase" id="RU361160"/>
    </source>
</evidence>
<evidence type="ECO:0000313" key="12">
    <source>
        <dbReference type="EMBL" id="WOB44203.1"/>
    </source>
</evidence>
<comment type="catalytic activity">
    <reaction evidence="4">
        <text>D-glyceraldehyde 3-phosphate + phosphate + NAD(+) = (2R)-3-phospho-glyceroyl phosphate + NADH + H(+)</text>
        <dbReference type="Rhea" id="RHEA:10300"/>
        <dbReference type="ChEBI" id="CHEBI:15378"/>
        <dbReference type="ChEBI" id="CHEBI:43474"/>
        <dbReference type="ChEBI" id="CHEBI:57540"/>
        <dbReference type="ChEBI" id="CHEBI:57604"/>
        <dbReference type="ChEBI" id="CHEBI:57945"/>
        <dbReference type="ChEBI" id="CHEBI:59776"/>
        <dbReference type="EC" id="1.2.1.59"/>
    </reaction>
</comment>
<dbReference type="InterPro" id="IPR054835">
    <property type="entry name" value="G3PDH_Arsen"/>
</dbReference>
<dbReference type="CDD" id="cd18126">
    <property type="entry name" value="GAPDH_I_C"/>
    <property type="match status" value="1"/>
</dbReference>
<dbReference type="GO" id="GO:0050661">
    <property type="term" value="F:NADP binding"/>
    <property type="evidence" value="ECO:0007669"/>
    <property type="project" value="InterPro"/>
</dbReference>
<feature type="binding site" evidence="6">
    <location>
        <position position="241"/>
    </location>
    <ligand>
        <name>D-glyceraldehyde 3-phosphate</name>
        <dbReference type="ChEBI" id="CHEBI:59776"/>
    </ligand>
</feature>
<sequence length="344" mass="37392">MTATQASSIKVGINGFGRIGRLALRAAWDWPELEFVHINEVKGGADCAAHLLKFDSVHGRWGHAVAAEGDDRIRINDQSLSFSECSSPGEVPWEEYGVDLVLEASGKFRTVETLEPYFKRGVQKVIVAAPVKTGALNVVMGVNDHLYNPAEHHLLTAASCTTNCLAPVVKVIHEGIGIKHGVITTVHDHTNTQTIVDAPHKDLRRARATGMSLIPTTTGSATAIALIYPELKGKLNGLAVRVPLLNASLTDCVFEVARPTTVQEVNQLLKTASETAPLNGILGYEERPLVSIDYKDDPRSSIIDALSTMVIDDTQVKILAWYDNEWGYANRMAELAKKVAVLRA</sequence>
<evidence type="ECO:0000256" key="1">
    <source>
        <dbReference type="ARBA" id="ARBA00007406"/>
    </source>
</evidence>
<dbReference type="NCBIfam" id="TIGR01534">
    <property type="entry name" value="GAPDH-I"/>
    <property type="match status" value="1"/>
</dbReference>
<feature type="binding site" evidence="7">
    <location>
        <begin position="18"/>
        <end position="19"/>
    </location>
    <ligand>
        <name>NAD(+)</name>
        <dbReference type="ChEBI" id="CHEBI:57540"/>
    </ligand>
</feature>
<dbReference type="Gene3D" id="3.40.50.720">
    <property type="entry name" value="NAD(P)-binding Rossmann-like Domain"/>
    <property type="match status" value="1"/>
</dbReference>
<dbReference type="PIRSF" id="PIRSF000149">
    <property type="entry name" value="GAP_DH"/>
    <property type="match status" value="1"/>
</dbReference>
<feature type="binding site" evidence="6">
    <location>
        <begin position="218"/>
        <end position="219"/>
    </location>
    <ligand>
        <name>D-glyceraldehyde 3-phosphate</name>
        <dbReference type="ChEBI" id="CHEBI:59776"/>
    </ligand>
</feature>
<evidence type="ECO:0000256" key="2">
    <source>
        <dbReference type="ARBA" id="ARBA00023002"/>
    </source>
</evidence>
<feature type="binding site" evidence="6">
    <location>
        <begin position="159"/>
        <end position="161"/>
    </location>
    <ligand>
        <name>D-glyceraldehyde 3-phosphate</name>
        <dbReference type="ChEBI" id="CHEBI:59776"/>
    </ligand>
</feature>
<dbReference type="PANTHER" id="PTHR42955">
    <property type="entry name" value="GLYCERALDEHYDE-3-PHOSPHATE DEHYDROGENASE"/>
    <property type="match status" value="1"/>
</dbReference>
<dbReference type="PANTHER" id="PTHR42955:SF1">
    <property type="entry name" value="GLYCERALDEHYDE-3-PHOSPHATE DEHYDROGENASE"/>
    <property type="match status" value="1"/>
</dbReference>
<dbReference type="InterPro" id="IPR020829">
    <property type="entry name" value="GlycerAld_3-P_DH_cat"/>
</dbReference>
<feature type="active site" description="Nucleophile" evidence="5">
    <location>
        <position position="160"/>
    </location>
</feature>
<dbReference type="EMBL" id="CP053540">
    <property type="protein sequence ID" value="WOB44203.1"/>
    <property type="molecule type" value="Genomic_DNA"/>
</dbReference>
<feature type="binding site" evidence="6">
    <location>
        <position position="190"/>
    </location>
    <ligand>
        <name>D-glyceraldehyde 3-phosphate</name>
        <dbReference type="ChEBI" id="CHEBI:59776"/>
    </ligand>
</feature>
<keyword evidence="7" id="KW-0520">NAD</keyword>
<dbReference type="InterPro" id="IPR020831">
    <property type="entry name" value="GlycerAld/Erythrose_P_DH"/>
</dbReference>
<dbReference type="KEGG" id="tog:HNI00_14390"/>
<evidence type="ECO:0000256" key="7">
    <source>
        <dbReference type="PIRSR" id="PIRSR000149-3"/>
    </source>
</evidence>
<dbReference type="Gene3D" id="3.30.360.10">
    <property type="entry name" value="Dihydrodipicolinate Reductase, domain 2"/>
    <property type="match status" value="1"/>
</dbReference>
<dbReference type="Pfam" id="PF02800">
    <property type="entry name" value="Gp_dh_C"/>
    <property type="match status" value="1"/>
</dbReference>
<evidence type="ECO:0000256" key="8">
    <source>
        <dbReference type="PIRSR" id="PIRSR000149-4"/>
    </source>
</evidence>
<accession>A0AA97BQG8</accession>
<dbReference type="GO" id="GO:0051287">
    <property type="term" value="F:NAD binding"/>
    <property type="evidence" value="ECO:0007669"/>
    <property type="project" value="InterPro"/>
</dbReference>
<dbReference type="InterPro" id="IPR006424">
    <property type="entry name" value="Glyceraldehyde-3-P_DH_1"/>
</dbReference>
<evidence type="ECO:0000256" key="5">
    <source>
        <dbReference type="PIRSR" id="PIRSR000149-1"/>
    </source>
</evidence>
<dbReference type="FunFam" id="3.40.50.720:FF:000001">
    <property type="entry name" value="Glyceraldehyde-3-phosphate dehydrogenase"/>
    <property type="match status" value="1"/>
</dbReference>
<dbReference type="GO" id="GO:0006006">
    <property type="term" value="P:glucose metabolic process"/>
    <property type="evidence" value="ECO:0007669"/>
    <property type="project" value="InterPro"/>
</dbReference>
<gene>
    <name evidence="12" type="ORF">HNI00_14390</name>
</gene>
<reference evidence="12" key="1">
    <citation type="submission" date="2020-05" db="EMBL/GenBank/DDBJ databases">
        <authorList>
            <person name="Zhu T."/>
            <person name="Keshari N."/>
            <person name="Lu X."/>
        </authorList>
    </citation>
    <scope>NUCLEOTIDE SEQUENCE</scope>
    <source>
        <strain evidence="12">NK1-22</strain>
    </source>
</reference>
<dbReference type="PRINTS" id="PR00078">
    <property type="entry name" value="G3PDHDRGNASE"/>
</dbReference>
<comment type="similarity">
    <text evidence="1 9">Belongs to the glyceraldehyde-3-phosphate dehydrogenase family.</text>
</comment>
<feature type="site" description="Activates thiol group during catalysis" evidence="8">
    <location>
        <position position="187"/>
    </location>
</feature>
<comment type="catalytic activity">
    <reaction evidence="3">
        <text>D-glyceraldehyde 3-phosphate + phosphate + NADP(+) = (2R)-3-phospho-glyceroyl phosphate + NADPH + H(+)</text>
        <dbReference type="Rhea" id="RHEA:10296"/>
        <dbReference type="ChEBI" id="CHEBI:15378"/>
        <dbReference type="ChEBI" id="CHEBI:43474"/>
        <dbReference type="ChEBI" id="CHEBI:57604"/>
        <dbReference type="ChEBI" id="CHEBI:57783"/>
        <dbReference type="ChEBI" id="CHEBI:58349"/>
        <dbReference type="ChEBI" id="CHEBI:59776"/>
        <dbReference type="EC" id="1.2.1.59"/>
    </reaction>
</comment>
<dbReference type="PROSITE" id="PS00071">
    <property type="entry name" value="GAPDH"/>
    <property type="match status" value="1"/>
</dbReference>
<dbReference type="FunFam" id="3.30.360.10:FF:000002">
    <property type="entry name" value="Glyceraldehyde-3-phosphate dehydrogenase"/>
    <property type="match status" value="1"/>
</dbReference>
<evidence type="ECO:0000256" key="9">
    <source>
        <dbReference type="RuleBase" id="RU000397"/>
    </source>
</evidence>
<dbReference type="SUPFAM" id="SSF55347">
    <property type="entry name" value="Glyceraldehyde-3-phosphate dehydrogenase-like, C-terminal domain"/>
    <property type="match status" value="1"/>
</dbReference>
<dbReference type="Pfam" id="PF00044">
    <property type="entry name" value="Gp_dh_N"/>
    <property type="match status" value="1"/>
</dbReference>
<dbReference type="GO" id="GO:0043891">
    <property type="term" value="F:glyceraldehyde-3-phosphate dehydrogenase [NAD(P)+] (phosphorylating) activity"/>
    <property type="evidence" value="ECO:0007669"/>
    <property type="project" value="UniProtKB-EC"/>
</dbReference>
<dbReference type="EC" id="1.2.1.-" evidence="10"/>
<name>A0AA97BQG8_9CYAN</name>
<dbReference type="InterPro" id="IPR020830">
    <property type="entry name" value="GlycerAld_3-P_DH_AS"/>
</dbReference>
<feature type="domain" description="Glyceraldehyde 3-phosphate dehydrogenase NAD(P) binding" evidence="11">
    <location>
        <begin position="9"/>
        <end position="160"/>
    </location>
</feature>
<dbReference type="InterPro" id="IPR052978">
    <property type="entry name" value="GAP_dehydrogenase"/>
</dbReference>
<keyword evidence="7" id="KW-0547">Nucleotide-binding</keyword>
<organism evidence="12">
    <name type="scientific">Thermoleptolyngbya oregonensis NK1-22</name>
    <dbReference type="NCBI Taxonomy" id="2547457"/>
    <lineage>
        <taxon>Bacteria</taxon>
        <taxon>Bacillati</taxon>
        <taxon>Cyanobacteriota</taxon>
        <taxon>Cyanophyceae</taxon>
        <taxon>Oculatellales</taxon>
        <taxon>Oculatellaceae</taxon>
        <taxon>Thermoleptolyngbya</taxon>
    </lineage>
</organism>
<dbReference type="SUPFAM" id="SSF51735">
    <property type="entry name" value="NAD(P)-binding Rossmann-fold domains"/>
    <property type="match status" value="1"/>
</dbReference>
<dbReference type="RefSeq" id="WP_316787290.1">
    <property type="nucleotide sequence ID" value="NZ_CP053540.1"/>
</dbReference>
<dbReference type="AlphaFoldDB" id="A0AA97BQG8"/>
<dbReference type="CDD" id="cd05214">
    <property type="entry name" value="GAPDH_I_N"/>
    <property type="match status" value="1"/>
</dbReference>
<evidence type="ECO:0000259" key="11">
    <source>
        <dbReference type="SMART" id="SM00846"/>
    </source>
</evidence>
<protein>
    <recommendedName>
        <fullName evidence="10">Glyceraldehyde-3-phosphate dehydrogenase</fullName>
        <ecNumber evidence="10">1.2.1.-</ecNumber>
    </recommendedName>
</protein>
<dbReference type="InterPro" id="IPR036291">
    <property type="entry name" value="NAD(P)-bd_dom_sf"/>
</dbReference>
<evidence type="ECO:0000256" key="3">
    <source>
        <dbReference type="ARBA" id="ARBA00048067"/>
    </source>
</evidence>